<protein>
    <submittedName>
        <fullName evidence="1">Uncharacterized protein</fullName>
    </submittedName>
</protein>
<reference evidence="1" key="1">
    <citation type="submission" date="2023-06" db="EMBL/GenBank/DDBJ databases">
        <title>Genome-scale phylogeny and comparative genomics of the fungal order Sordariales.</title>
        <authorList>
            <consortium name="Lawrence Berkeley National Laboratory"/>
            <person name="Hensen N."/>
            <person name="Bonometti L."/>
            <person name="Westerberg I."/>
            <person name="Brannstrom I.O."/>
            <person name="Guillou S."/>
            <person name="Cros-Aarteil S."/>
            <person name="Calhoun S."/>
            <person name="Haridas S."/>
            <person name="Kuo A."/>
            <person name="Mondo S."/>
            <person name="Pangilinan J."/>
            <person name="Riley R."/>
            <person name="Labutti K."/>
            <person name="Andreopoulos B."/>
            <person name="Lipzen A."/>
            <person name="Chen C."/>
            <person name="Yanf M."/>
            <person name="Daum C."/>
            <person name="Ng V."/>
            <person name="Clum A."/>
            <person name="Steindorff A."/>
            <person name="Ohm R."/>
            <person name="Martin F."/>
            <person name="Silar P."/>
            <person name="Natvig D."/>
            <person name="Lalanne C."/>
            <person name="Gautier V."/>
            <person name="Ament-Velasquez S.L."/>
            <person name="Kruys A."/>
            <person name="Hutchinson M.I."/>
            <person name="Powell A.J."/>
            <person name="Barry K."/>
            <person name="Miller A.N."/>
            <person name="Grigoriev I.V."/>
            <person name="Debuchy R."/>
            <person name="Gladieux P."/>
            <person name="Thoren M.H."/>
            <person name="Johannesson H."/>
        </authorList>
    </citation>
    <scope>NUCLEOTIDE SEQUENCE</scope>
    <source>
        <strain evidence="1">8032-3</strain>
    </source>
</reference>
<evidence type="ECO:0000313" key="2">
    <source>
        <dbReference type="Proteomes" id="UP001244011"/>
    </source>
</evidence>
<sequence>MLCFSWGTAQCFWVDSGPGSPGSDEAVETPCSYGNTTDLLVVNQTWTWHDTDAAHPITFNATGSVTLVLDCSED</sequence>
<dbReference type="GeneID" id="85313228"/>
<comment type="caution">
    <text evidence="1">The sequence shown here is derived from an EMBL/GenBank/DDBJ whole genome shotgun (WGS) entry which is preliminary data.</text>
</comment>
<keyword evidence="2" id="KW-1185">Reference proteome</keyword>
<proteinExistence type="predicted"/>
<accession>A0AAJ0C065</accession>
<dbReference type="Proteomes" id="UP001244011">
    <property type="component" value="Unassembled WGS sequence"/>
</dbReference>
<dbReference type="AlphaFoldDB" id="A0AAJ0C065"/>
<dbReference type="EMBL" id="MU839012">
    <property type="protein sequence ID" value="KAK1766324.1"/>
    <property type="molecule type" value="Genomic_DNA"/>
</dbReference>
<organism evidence="1 2">
    <name type="scientific">Phialemonium atrogriseum</name>
    <dbReference type="NCBI Taxonomy" id="1093897"/>
    <lineage>
        <taxon>Eukaryota</taxon>
        <taxon>Fungi</taxon>
        <taxon>Dikarya</taxon>
        <taxon>Ascomycota</taxon>
        <taxon>Pezizomycotina</taxon>
        <taxon>Sordariomycetes</taxon>
        <taxon>Sordariomycetidae</taxon>
        <taxon>Cephalothecales</taxon>
        <taxon>Cephalothecaceae</taxon>
        <taxon>Phialemonium</taxon>
    </lineage>
</organism>
<evidence type="ECO:0000313" key="1">
    <source>
        <dbReference type="EMBL" id="KAK1766324.1"/>
    </source>
</evidence>
<name>A0AAJ0C065_9PEZI</name>
<dbReference type="RefSeq" id="XP_060282537.1">
    <property type="nucleotide sequence ID" value="XM_060430041.1"/>
</dbReference>
<gene>
    <name evidence="1" type="ORF">QBC33DRAFT_560225</name>
</gene>